<gene>
    <name evidence="1" type="ORF">OMM_07376</name>
</gene>
<evidence type="ECO:0008006" key="3">
    <source>
        <dbReference type="Google" id="ProtNLM"/>
    </source>
</evidence>
<evidence type="ECO:0000313" key="1">
    <source>
        <dbReference type="EMBL" id="ETR72699.1"/>
    </source>
</evidence>
<organism evidence="1 2">
    <name type="scientific">Candidatus Magnetoglobus multicellularis str. Araruama</name>
    <dbReference type="NCBI Taxonomy" id="890399"/>
    <lineage>
        <taxon>Bacteria</taxon>
        <taxon>Pseudomonadati</taxon>
        <taxon>Thermodesulfobacteriota</taxon>
        <taxon>Desulfobacteria</taxon>
        <taxon>Desulfobacterales</taxon>
        <taxon>Desulfobacteraceae</taxon>
        <taxon>Candidatus Magnetoglobus</taxon>
    </lineage>
</organism>
<sequence>MGREAQGMIWAELHNMGVGGYIPKHMGQIARKIIYCISGGEAKQGQMVTEEYLCQLEREAFVELWQTEETQKMAEHILKTGKPLFM</sequence>
<evidence type="ECO:0000313" key="2">
    <source>
        <dbReference type="Proteomes" id="UP000189670"/>
    </source>
</evidence>
<dbReference type="Proteomes" id="UP000189670">
    <property type="component" value="Unassembled WGS sequence"/>
</dbReference>
<comment type="caution">
    <text evidence="1">The sequence shown here is derived from an EMBL/GenBank/DDBJ whole genome shotgun (WGS) entry which is preliminary data.</text>
</comment>
<name>A0A1V1PCQ5_9BACT</name>
<protein>
    <recommendedName>
        <fullName evidence="3">3-hydroxyacyl-CoA dehydrogenase C-terminal domain-containing protein</fullName>
    </recommendedName>
</protein>
<dbReference type="EMBL" id="ATBP01000121">
    <property type="protein sequence ID" value="ETR72699.1"/>
    <property type="molecule type" value="Genomic_DNA"/>
</dbReference>
<reference evidence="2" key="1">
    <citation type="submission" date="2012-11" db="EMBL/GenBank/DDBJ databases">
        <authorList>
            <person name="Lucero-Rivera Y.E."/>
            <person name="Tovar-Ramirez D."/>
        </authorList>
    </citation>
    <scope>NUCLEOTIDE SEQUENCE [LARGE SCALE GENOMIC DNA]</scope>
    <source>
        <strain evidence="2">Araruama</strain>
    </source>
</reference>
<proteinExistence type="predicted"/>
<dbReference type="AlphaFoldDB" id="A0A1V1PCQ5"/>
<accession>A0A1V1PCQ5</accession>